<evidence type="ECO:0000256" key="2">
    <source>
        <dbReference type="PROSITE-ProRule" id="PRU00176"/>
    </source>
</evidence>
<dbReference type="GO" id="GO:0003723">
    <property type="term" value="F:RNA binding"/>
    <property type="evidence" value="ECO:0007669"/>
    <property type="project" value="UniProtKB-UniRule"/>
</dbReference>
<evidence type="ECO:0000259" key="3">
    <source>
        <dbReference type="PROSITE" id="PS50102"/>
    </source>
</evidence>
<sequence length="97" mass="10700">MSTSSKLFVGNLSWHTTDDSLRDAFGAYGHVTDVIVMRDRDTGRSRGFGFVTLDNQTDAEKAIEQLNGVELDGRAIKVNLAIQRERSERSGGYGGNY</sequence>
<dbReference type="OrthoDB" id="439808at2759"/>
<evidence type="ECO:0000256" key="1">
    <source>
        <dbReference type="ARBA" id="ARBA00022884"/>
    </source>
</evidence>
<gene>
    <name evidence="4" type="ORF">DFQ27_008425</name>
</gene>
<keyword evidence="1 2" id="KW-0694">RNA-binding</keyword>
<dbReference type="InterPro" id="IPR052462">
    <property type="entry name" value="SLIRP/GR-RBP-like"/>
</dbReference>
<dbReference type="InterPro" id="IPR048289">
    <property type="entry name" value="RRM2_NsCP33-like"/>
</dbReference>
<protein>
    <recommendedName>
        <fullName evidence="3">RRM domain-containing protein</fullName>
    </recommendedName>
</protein>
<proteinExistence type="predicted"/>
<dbReference type="SMART" id="SM00360">
    <property type="entry name" value="RRM"/>
    <property type="match status" value="1"/>
</dbReference>
<dbReference type="InterPro" id="IPR012677">
    <property type="entry name" value="Nucleotide-bd_a/b_plait_sf"/>
</dbReference>
<dbReference type="AlphaFoldDB" id="A0A9P6PTU7"/>
<keyword evidence="5" id="KW-1185">Reference proteome</keyword>
<dbReference type="CDD" id="cd21608">
    <property type="entry name" value="RRM2_NsCP33_like"/>
    <property type="match status" value="1"/>
</dbReference>
<dbReference type="PROSITE" id="PS50102">
    <property type="entry name" value="RRM"/>
    <property type="match status" value="1"/>
</dbReference>
<dbReference type="Pfam" id="PF00076">
    <property type="entry name" value="RRM_1"/>
    <property type="match status" value="1"/>
</dbReference>
<reference evidence="4" key="1">
    <citation type="journal article" date="2020" name="Fungal Divers.">
        <title>Resolving the Mortierellaceae phylogeny through synthesis of multi-gene phylogenetics and phylogenomics.</title>
        <authorList>
            <person name="Vandepol N."/>
            <person name="Liber J."/>
            <person name="Desiro A."/>
            <person name="Na H."/>
            <person name="Kennedy M."/>
            <person name="Barry K."/>
            <person name="Grigoriev I.V."/>
            <person name="Miller A.N."/>
            <person name="O'Donnell K."/>
            <person name="Stajich J.E."/>
            <person name="Bonito G."/>
        </authorList>
    </citation>
    <scope>NUCLEOTIDE SEQUENCE</scope>
    <source>
        <strain evidence="4">BC1065</strain>
    </source>
</reference>
<dbReference type="Gene3D" id="3.30.70.330">
    <property type="match status" value="1"/>
</dbReference>
<organism evidence="4 5">
    <name type="scientific">Actinomortierella ambigua</name>
    <dbReference type="NCBI Taxonomy" id="1343610"/>
    <lineage>
        <taxon>Eukaryota</taxon>
        <taxon>Fungi</taxon>
        <taxon>Fungi incertae sedis</taxon>
        <taxon>Mucoromycota</taxon>
        <taxon>Mortierellomycotina</taxon>
        <taxon>Mortierellomycetes</taxon>
        <taxon>Mortierellales</taxon>
        <taxon>Mortierellaceae</taxon>
        <taxon>Actinomortierella</taxon>
    </lineage>
</organism>
<dbReference type="InterPro" id="IPR000504">
    <property type="entry name" value="RRM_dom"/>
</dbReference>
<dbReference type="SUPFAM" id="SSF54928">
    <property type="entry name" value="RNA-binding domain, RBD"/>
    <property type="match status" value="1"/>
</dbReference>
<dbReference type="Proteomes" id="UP000807716">
    <property type="component" value="Unassembled WGS sequence"/>
</dbReference>
<dbReference type="EMBL" id="JAAAJB010000706">
    <property type="protein sequence ID" value="KAG0251919.1"/>
    <property type="molecule type" value="Genomic_DNA"/>
</dbReference>
<comment type="caution">
    <text evidence="4">The sequence shown here is derived from an EMBL/GenBank/DDBJ whole genome shotgun (WGS) entry which is preliminary data.</text>
</comment>
<dbReference type="InterPro" id="IPR035979">
    <property type="entry name" value="RBD_domain_sf"/>
</dbReference>
<dbReference type="PANTHER" id="PTHR48027">
    <property type="entry name" value="HETEROGENEOUS NUCLEAR RIBONUCLEOPROTEIN 87F-RELATED"/>
    <property type="match status" value="1"/>
</dbReference>
<name>A0A9P6PTU7_9FUNG</name>
<accession>A0A9P6PTU7</accession>
<feature type="domain" description="RRM" evidence="3">
    <location>
        <begin position="5"/>
        <end position="83"/>
    </location>
</feature>
<evidence type="ECO:0000313" key="4">
    <source>
        <dbReference type="EMBL" id="KAG0251919.1"/>
    </source>
</evidence>
<evidence type="ECO:0000313" key="5">
    <source>
        <dbReference type="Proteomes" id="UP000807716"/>
    </source>
</evidence>